<dbReference type="EMBL" id="MIJE01000001">
    <property type="protein sequence ID" value="OEF98336.1"/>
    <property type="molecule type" value="Genomic_DNA"/>
</dbReference>
<keyword evidence="3" id="KW-1185">Reference proteome</keyword>
<evidence type="ECO:0000313" key="2">
    <source>
        <dbReference type="EMBL" id="OEF98336.1"/>
    </source>
</evidence>
<protein>
    <recommendedName>
        <fullName evidence="4">Type 4 fimbrial biogenesis protein PilX N-terminal domain-containing protein</fullName>
    </recommendedName>
</protein>
<reference evidence="2 3" key="1">
    <citation type="submission" date="2016-09" db="EMBL/GenBank/DDBJ databases">
        <title>Draft genome sequence for the type strain of Desulfuribacillus alkaliarsenatis AHT28, an obligately anaerobic, sulfidogenic bacterium isolated from Russian soda lake sediments.</title>
        <authorList>
            <person name="Abin C.A."/>
            <person name="Hollibaugh J.T."/>
        </authorList>
    </citation>
    <scope>NUCLEOTIDE SEQUENCE [LARGE SCALE GENOMIC DNA]</scope>
    <source>
        <strain evidence="2 3">AHT28</strain>
    </source>
</reference>
<proteinExistence type="predicted"/>
<keyword evidence="1" id="KW-0812">Transmembrane</keyword>
<keyword evidence="1" id="KW-0472">Membrane</keyword>
<gene>
    <name evidence="2" type="ORF">BHF68_01255</name>
</gene>
<organism evidence="2 3">
    <name type="scientific">Desulfuribacillus alkaliarsenatis</name>
    <dbReference type="NCBI Taxonomy" id="766136"/>
    <lineage>
        <taxon>Bacteria</taxon>
        <taxon>Bacillati</taxon>
        <taxon>Bacillota</taxon>
        <taxon>Desulfuribacillia</taxon>
        <taxon>Desulfuribacillales</taxon>
        <taxon>Desulfuribacillaceae</taxon>
        <taxon>Desulfuribacillus</taxon>
    </lineage>
</organism>
<dbReference type="RefSeq" id="WP_069641828.1">
    <property type="nucleotide sequence ID" value="NZ_MIJE01000001.1"/>
</dbReference>
<comment type="caution">
    <text evidence="2">The sequence shown here is derived from an EMBL/GenBank/DDBJ whole genome shotgun (WGS) entry which is preliminary data.</text>
</comment>
<dbReference type="OrthoDB" id="10014019at2"/>
<evidence type="ECO:0000256" key="1">
    <source>
        <dbReference type="SAM" id="Phobius"/>
    </source>
</evidence>
<name>A0A1E5G588_9FIRM</name>
<dbReference type="STRING" id="766136.BHF68_01255"/>
<evidence type="ECO:0008006" key="4">
    <source>
        <dbReference type="Google" id="ProtNLM"/>
    </source>
</evidence>
<feature type="transmembrane region" description="Helical" evidence="1">
    <location>
        <begin position="12"/>
        <end position="33"/>
    </location>
</feature>
<keyword evidence="1" id="KW-1133">Transmembrane helix</keyword>
<dbReference type="AlphaFoldDB" id="A0A1E5G588"/>
<dbReference type="Proteomes" id="UP000094296">
    <property type="component" value="Unassembled WGS sequence"/>
</dbReference>
<sequence length="147" mass="16065">MKCIANNKGTALFITIGVVALLMILIGSLTMALNNEIRLRMATEERVLAKYLAEAGIERAIFEIVTNDDFPNSPETINISIDDGIAGQTTGLVGQYQVSAIYMSGDESFIIFSTGVTEPTSGIRERSMSIEVIMTLAGEIIYWQEVH</sequence>
<evidence type="ECO:0000313" key="3">
    <source>
        <dbReference type="Proteomes" id="UP000094296"/>
    </source>
</evidence>
<accession>A0A1E5G588</accession>